<comment type="subcellular location">
    <subcellularLocation>
        <location evidence="1 6">Mitochondrion</location>
    </subcellularLocation>
</comment>
<protein>
    <recommendedName>
        <fullName evidence="6">Mitochondrial fission regulator</fullName>
    </recommendedName>
</protein>
<dbReference type="Ensembl" id="ENSECRT00000008439.1">
    <property type="protein sequence ID" value="ENSECRP00000008305.1"/>
    <property type="gene ID" value="ENSECRG00000005554.1"/>
</dbReference>
<keyword evidence="3" id="KW-0809">Transit peptide</keyword>
<sequence>MRDFVIHIIRMILECTGFEMDTVFCMDKPYGSTRSIVRKIAANLPLKPCPRVQFQILPYTRDSSVTDKIPREDGTVTSLADVSWIMDDEMEACTGLRSENRPFFISSQQHLLGKPLTRQVSLPVMCKEGQETVSLGFANNEAIQKISALENELARLREQIAQIVLVQEKNSLSATGEMVSPSPLPESVSPALPPPPPPLPPPPPPCLQRSVSAIDLIKERKGKKMEQTTLHSASKPPDVPNMLDVLKDINKVKLRSVKRPLENTAKVQHNPPDAATLIAEALKRKFAYRHRSNSQSELDVCVSSSDVHTRVAPAFGQHLLKSTGKRGVLIDPSSS</sequence>
<dbReference type="Proteomes" id="UP000694620">
    <property type="component" value="Chromosome 6"/>
</dbReference>
<dbReference type="Pfam" id="PF05308">
    <property type="entry name" value="Mito_fiss_reg"/>
    <property type="match status" value="1"/>
</dbReference>
<feature type="region of interest" description="Disordered" evidence="8">
    <location>
        <begin position="175"/>
        <end position="203"/>
    </location>
</feature>
<dbReference type="AlphaFoldDB" id="A0A8C4RXJ7"/>
<feature type="region of interest" description="Disordered" evidence="8">
    <location>
        <begin position="220"/>
        <end position="241"/>
    </location>
</feature>
<evidence type="ECO:0000313" key="9">
    <source>
        <dbReference type="Ensembl" id="ENSECRP00000008305.1"/>
    </source>
</evidence>
<evidence type="ECO:0000256" key="7">
    <source>
        <dbReference type="SAM" id="Coils"/>
    </source>
</evidence>
<reference evidence="9" key="2">
    <citation type="submission" date="2025-08" db="UniProtKB">
        <authorList>
            <consortium name="Ensembl"/>
        </authorList>
    </citation>
    <scope>IDENTIFICATION</scope>
</reference>
<reference evidence="9" key="3">
    <citation type="submission" date="2025-09" db="UniProtKB">
        <authorList>
            <consortium name="Ensembl"/>
        </authorList>
    </citation>
    <scope>IDENTIFICATION</scope>
</reference>
<evidence type="ECO:0000313" key="10">
    <source>
        <dbReference type="Proteomes" id="UP000694620"/>
    </source>
</evidence>
<evidence type="ECO:0000256" key="5">
    <source>
        <dbReference type="ARBA" id="ARBA00037378"/>
    </source>
</evidence>
<keyword evidence="7" id="KW-0175">Coiled coil</keyword>
<dbReference type="GeneTree" id="ENSGT00950000183215"/>
<proteinExistence type="inferred from homology"/>
<comment type="similarity">
    <text evidence="2 6">Belongs to the MTFR1 family.</text>
</comment>
<reference evidence="9" key="1">
    <citation type="submission" date="2021-06" db="EMBL/GenBank/DDBJ databases">
        <authorList>
            <consortium name="Wellcome Sanger Institute Data Sharing"/>
        </authorList>
    </citation>
    <scope>NUCLEOTIDE SEQUENCE [LARGE SCALE GENOMIC DNA]</scope>
</reference>
<evidence type="ECO:0000256" key="6">
    <source>
        <dbReference type="RuleBase" id="RU369053"/>
    </source>
</evidence>
<dbReference type="GO" id="GO:0005739">
    <property type="term" value="C:mitochondrion"/>
    <property type="evidence" value="ECO:0007669"/>
    <property type="project" value="UniProtKB-SubCell"/>
</dbReference>
<evidence type="ECO:0000256" key="1">
    <source>
        <dbReference type="ARBA" id="ARBA00004173"/>
    </source>
</evidence>
<evidence type="ECO:0000256" key="8">
    <source>
        <dbReference type="SAM" id="MobiDB-lite"/>
    </source>
</evidence>
<evidence type="ECO:0000256" key="4">
    <source>
        <dbReference type="ARBA" id="ARBA00023128"/>
    </source>
</evidence>
<evidence type="ECO:0000256" key="2">
    <source>
        <dbReference type="ARBA" id="ARBA00005807"/>
    </source>
</evidence>
<dbReference type="InterPro" id="IPR007972">
    <property type="entry name" value="Mtfr1"/>
</dbReference>
<name>A0A8C4RXJ7_ERPCA</name>
<accession>A0A8C4RXJ7</accession>
<feature type="coiled-coil region" evidence="7">
    <location>
        <begin position="139"/>
        <end position="166"/>
    </location>
</feature>
<dbReference type="PANTHER" id="PTHR14215">
    <property type="entry name" value="PROTEIN OF UNKNOWN FUNCTION DUF729"/>
    <property type="match status" value="1"/>
</dbReference>
<dbReference type="PANTHER" id="PTHR14215:SF1">
    <property type="entry name" value="MITOCHONDRIAL FISSION REGULATOR 1"/>
    <property type="match status" value="1"/>
</dbReference>
<comment type="function">
    <text evidence="6">Plays a role in mitochondrial aerobic respiration. Regulates mitochondrial organization and fission.</text>
</comment>
<keyword evidence="4 6" id="KW-0496">Mitochondrion</keyword>
<dbReference type="GO" id="GO:0000266">
    <property type="term" value="P:mitochondrial fission"/>
    <property type="evidence" value="ECO:0007669"/>
    <property type="project" value="UniProtKB-UniRule"/>
</dbReference>
<feature type="compositionally biased region" description="Pro residues" evidence="8">
    <location>
        <begin position="191"/>
        <end position="203"/>
    </location>
</feature>
<gene>
    <name evidence="9" type="primary">MTFR1</name>
    <name evidence="9" type="synonym">mtfr1</name>
</gene>
<keyword evidence="10" id="KW-1185">Reference proteome</keyword>
<dbReference type="GO" id="GO:0009060">
    <property type="term" value="P:aerobic respiration"/>
    <property type="evidence" value="ECO:0007669"/>
    <property type="project" value="UniProtKB-UniRule"/>
</dbReference>
<comment type="function">
    <text evidence="5">May play a role in mitochondrial aerobic respiration. May also regulate mitochondrial organization and fission.</text>
</comment>
<evidence type="ECO:0000256" key="3">
    <source>
        <dbReference type="ARBA" id="ARBA00022946"/>
    </source>
</evidence>
<organism evidence="9 10">
    <name type="scientific">Erpetoichthys calabaricus</name>
    <name type="common">Rope fish</name>
    <name type="synonym">Calamoichthys calabaricus</name>
    <dbReference type="NCBI Taxonomy" id="27687"/>
    <lineage>
        <taxon>Eukaryota</taxon>
        <taxon>Metazoa</taxon>
        <taxon>Chordata</taxon>
        <taxon>Craniata</taxon>
        <taxon>Vertebrata</taxon>
        <taxon>Euteleostomi</taxon>
        <taxon>Actinopterygii</taxon>
        <taxon>Polypteriformes</taxon>
        <taxon>Polypteridae</taxon>
        <taxon>Erpetoichthys</taxon>
    </lineage>
</organism>